<name>A0AAW2WEY7_9LAMI</name>
<feature type="compositionally biased region" description="Basic and acidic residues" evidence="1">
    <location>
        <begin position="188"/>
        <end position="205"/>
    </location>
</feature>
<evidence type="ECO:0000313" key="2">
    <source>
        <dbReference type="EMBL" id="KAL0438720.1"/>
    </source>
</evidence>
<reference evidence="2" key="1">
    <citation type="submission" date="2020-06" db="EMBL/GenBank/DDBJ databases">
        <authorList>
            <person name="Li T."/>
            <person name="Hu X."/>
            <person name="Zhang T."/>
            <person name="Song X."/>
            <person name="Zhang H."/>
            <person name="Dai N."/>
            <person name="Sheng W."/>
            <person name="Hou X."/>
            <person name="Wei L."/>
        </authorList>
    </citation>
    <scope>NUCLEOTIDE SEQUENCE</scope>
    <source>
        <strain evidence="2">KEN1</strain>
        <tissue evidence="2">Leaf</tissue>
    </source>
</reference>
<organism evidence="2">
    <name type="scientific">Sesamum latifolium</name>
    <dbReference type="NCBI Taxonomy" id="2727402"/>
    <lineage>
        <taxon>Eukaryota</taxon>
        <taxon>Viridiplantae</taxon>
        <taxon>Streptophyta</taxon>
        <taxon>Embryophyta</taxon>
        <taxon>Tracheophyta</taxon>
        <taxon>Spermatophyta</taxon>
        <taxon>Magnoliopsida</taxon>
        <taxon>eudicotyledons</taxon>
        <taxon>Gunneridae</taxon>
        <taxon>Pentapetalae</taxon>
        <taxon>asterids</taxon>
        <taxon>lamiids</taxon>
        <taxon>Lamiales</taxon>
        <taxon>Pedaliaceae</taxon>
        <taxon>Sesamum</taxon>
    </lineage>
</organism>
<accession>A0AAW2WEY7</accession>
<sequence length="468" mass="51495">MVDQTSLINRVAKLESQVQRLLELFGQAPGSPLVALFPRVDTLNSTVEMLHNTVGGWSDVMGQRVIAAIEEISILTDVVEVKIDSLQAEVNVLKLAVGWDEDLAPVSKFKVSDLKPFVGARSAKELEKFLWVFHYNWVAMESLRKLRHTRTVREFVKEFSSLMLDGVKDLPSAIIAANRLADFKVVNDSEQRQDDSGNSKAKFDSDSATEQTRVGALQLGVLQAQSRACMESRYKAGADVKPCDSQVKAIKSKALPVSGVASTELRVGGNKPTFVREEYEGDIAAGKKSKMAEARQSNALVQSTSGKEETKTAASMRASTLVGGGGLRPMCDDVRQEVRTGAHRCGRPSAGWRTGVYICGRPSAGWRTARTYADDLGRLVDSWHGTCPMGGNPRQTGKDVSMGNAQVRTAQTACAHGRQADGCQQRPKFDGWLYELRHGADSGHVMRRLRADNRPSTWQRWEDCWARL</sequence>
<comment type="caution">
    <text evidence="2">The sequence shown here is derived from an EMBL/GenBank/DDBJ whole genome shotgun (WGS) entry which is preliminary data.</text>
</comment>
<dbReference type="AlphaFoldDB" id="A0AAW2WEY7"/>
<reference evidence="2" key="2">
    <citation type="journal article" date="2024" name="Plant">
        <title>Genomic evolution and insights into agronomic trait innovations of Sesamum species.</title>
        <authorList>
            <person name="Miao H."/>
            <person name="Wang L."/>
            <person name="Qu L."/>
            <person name="Liu H."/>
            <person name="Sun Y."/>
            <person name="Le M."/>
            <person name="Wang Q."/>
            <person name="Wei S."/>
            <person name="Zheng Y."/>
            <person name="Lin W."/>
            <person name="Duan Y."/>
            <person name="Cao H."/>
            <person name="Xiong S."/>
            <person name="Wang X."/>
            <person name="Wei L."/>
            <person name="Li C."/>
            <person name="Ma Q."/>
            <person name="Ju M."/>
            <person name="Zhao R."/>
            <person name="Li G."/>
            <person name="Mu C."/>
            <person name="Tian Q."/>
            <person name="Mei H."/>
            <person name="Zhang T."/>
            <person name="Gao T."/>
            <person name="Zhang H."/>
        </authorList>
    </citation>
    <scope>NUCLEOTIDE SEQUENCE</scope>
    <source>
        <strain evidence="2">KEN1</strain>
    </source>
</reference>
<dbReference type="EMBL" id="JACGWN010000008">
    <property type="protein sequence ID" value="KAL0438720.1"/>
    <property type="molecule type" value="Genomic_DNA"/>
</dbReference>
<evidence type="ECO:0000256" key="1">
    <source>
        <dbReference type="SAM" id="MobiDB-lite"/>
    </source>
</evidence>
<protein>
    <recommendedName>
        <fullName evidence="3">Retrotransposon gag domain-containing protein</fullName>
    </recommendedName>
</protein>
<feature type="region of interest" description="Disordered" evidence="1">
    <location>
        <begin position="188"/>
        <end position="209"/>
    </location>
</feature>
<evidence type="ECO:0008006" key="3">
    <source>
        <dbReference type="Google" id="ProtNLM"/>
    </source>
</evidence>
<gene>
    <name evidence="2" type="ORF">Slati_2355000</name>
</gene>
<proteinExistence type="predicted"/>